<dbReference type="InterPro" id="IPR006638">
    <property type="entry name" value="Elp3/MiaA/NifB-like_rSAM"/>
</dbReference>
<keyword evidence="3" id="KW-0411">Iron-sulfur</keyword>
<dbReference type="Pfam" id="PF04055">
    <property type="entry name" value="Radical_SAM"/>
    <property type="match status" value="1"/>
</dbReference>
<dbReference type="Gene3D" id="3.80.30.30">
    <property type="match status" value="1"/>
</dbReference>
<evidence type="ECO:0000256" key="3">
    <source>
        <dbReference type="ARBA" id="ARBA00023014"/>
    </source>
</evidence>
<dbReference type="EMBL" id="CP006867">
    <property type="protein sequence ID" value="ALU11506.1"/>
    <property type="molecule type" value="Genomic_DNA"/>
</dbReference>
<dbReference type="SMART" id="SM00729">
    <property type="entry name" value="Elp3"/>
    <property type="match status" value="1"/>
</dbReference>
<dbReference type="InterPro" id="IPR007197">
    <property type="entry name" value="rSAM"/>
</dbReference>
<dbReference type="Proteomes" id="UP000060778">
    <property type="component" value="Chromosome"/>
</dbReference>
<keyword evidence="1" id="KW-0479">Metal-binding</keyword>
<dbReference type="GO" id="GO:0046872">
    <property type="term" value="F:metal ion binding"/>
    <property type="evidence" value="ECO:0007669"/>
    <property type="project" value="UniProtKB-KW"/>
</dbReference>
<dbReference type="SUPFAM" id="SSF102114">
    <property type="entry name" value="Radical SAM enzymes"/>
    <property type="match status" value="1"/>
</dbReference>
<gene>
    <name evidence="5" type="ORF">EYM_01820</name>
</gene>
<dbReference type="InterPro" id="IPR058240">
    <property type="entry name" value="rSAM_sf"/>
</dbReference>
<dbReference type="STRING" id="940295.EYM_01820"/>
<dbReference type="SFLD" id="SFLDG01084">
    <property type="entry name" value="Uncharacterised_Radical_SAM_Su"/>
    <property type="match status" value="1"/>
</dbReference>
<proteinExistence type="predicted"/>
<dbReference type="AlphaFoldDB" id="A0A0U2VBN2"/>
<name>A0A0U2VBN2_9CREN</name>
<keyword evidence="2" id="KW-0408">Iron</keyword>
<evidence type="ECO:0000313" key="6">
    <source>
        <dbReference type="Proteomes" id="UP000060778"/>
    </source>
</evidence>
<dbReference type="PANTHER" id="PTHR43432">
    <property type="entry name" value="SLR0285 PROTEIN"/>
    <property type="match status" value="1"/>
</dbReference>
<evidence type="ECO:0000259" key="4">
    <source>
        <dbReference type="SMART" id="SM00729"/>
    </source>
</evidence>
<evidence type="ECO:0000256" key="2">
    <source>
        <dbReference type="ARBA" id="ARBA00023004"/>
    </source>
</evidence>
<accession>A0A0U2VBN2</accession>
<sequence>MEGNGFGGRNEMRLIKAIERKREVLRELGPSERAKEDYHAKREPRDCGLTVHPGIGCDLGCVYCYIKDMGFPTDKVEPYPLSGRELAIAIASNPNVGIGPTGSYLAVGSITEPFHPLLLSKTIEYLKWLKYLGNYTQISYKMIVPESKVDLLTSASEDRLSVLVSITTIERWRDFEPKVPSPEQRLQFAEKLLKRGKRVALFVRPLLPGVIEKEMGKLLETSLSYGVNEVVVGGLRVTERIYEELLKRGVELEGRLRERPRGRRQVYVNTRDLKIALIREASKRDMKVYFTACDANARHHGEVCWDSCKYDRELCDLLPAIDERDLREGLEMIGVKLLGWKVRREPLLEVEVSPLKREAGWLLQMAYRRQVILRSGKRRLLFV</sequence>
<dbReference type="GO" id="GO:0051536">
    <property type="term" value="F:iron-sulfur cluster binding"/>
    <property type="evidence" value="ECO:0007669"/>
    <property type="project" value="UniProtKB-KW"/>
</dbReference>
<feature type="domain" description="Elp3/MiaA/NifB-like radical SAM core" evidence="4">
    <location>
        <begin position="47"/>
        <end position="261"/>
    </location>
</feature>
<reference evidence="5 6" key="1">
    <citation type="submission" date="2013-11" db="EMBL/GenBank/DDBJ databases">
        <title>Comparative genomics of Ignicoccus.</title>
        <authorList>
            <person name="Podar M."/>
        </authorList>
    </citation>
    <scope>NUCLEOTIDE SEQUENCE [LARGE SCALE GENOMIC DNA]</scope>
    <source>
        <strain evidence="5 6">DSM 13165</strain>
    </source>
</reference>
<organism evidence="5 6">
    <name type="scientific">Ignicoccus islandicus DSM 13165</name>
    <dbReference type="NCBI Taxonomy" id="940295"/>
    <lineage>
        <taxon>Archaea</taxon>
        <taxon>Thermoproteota</taxon>
        <taxon>Thermoprotei</taxon>
        <taxon>Desulfurococcales</taxon>
        <taxon>Desulfurococcaceae</taxon>
        <taxon>Ignicoccus</taxon>
    </lineage>
</organism>
<dbReference type="GO" id="GO:0016829">
    <property type="term" value="F:lyase activity"/>
    <property type="evidence" value="ECO:0007669"/>
    <property type="project" value="UniProtKB-KW"/>
</dbReference>
<dbReference type="KEGG" id="iis:EYM_01820"/>
<evidence type="ECO:0000313" key="5">
    <source>
        <dbReference type="EMBL" id="ALU11506.1"/>
    </source>
</evidence>
<keyword evidence="5" id="KW-0456">Lyase</keyword>
<protein>
    <submittedName>
        <fullName evidence="5">DNA photolyase</fullName>
    </submittedName>
</protein>
<dbReference type="PANTHER" id="PTHR43432:SF4">
    <property type="entry name" value="RADICAL SAM CORE DOMAIN-CONTAINING PROTEIN"/>
    <property type="match status" value="1"/>
</dbReference>
<dbReference type="InterPro" id="IPR040086">
    <property type="entry name" value="MJ0683-like"/>
</dbReference>
<keyword evidence="6" id="KW-1185">Reference proteome</keyword>
<evidence type="ECO:0000256" key="1">
    <source>
        <dbReference type="ARBA" id="ARBA00022723"/>
    </source>
</evidence>
<dbReference type="SFLD" id="SFLDS00029">
    <property type="entry name" value="Radical_SAM"/>
    <property type="match status" value="1"/>
</dbReference>